<organism evidence="3 4">
    <name type="scientific">Rufibacter hautae</name>
    <dbReference type="NCBI Taxonomy" id="2595005"/>
    <lineage>
        <taxon>Bacteria</taxon>
        <taxon>Pseudomonadati</taxon>
        <taxon>Bacteroidota</taxon>
        <taxon>Cytophagia</taxon>
        <taxon>Cytophagales</taxon>
        <taxon>Hymenobacteraceae</taxon>
        <taxon>Rufibacter</taxon>
    </lineage>
</organism>
<dbReference type="EMBL" id="VKKY01000001">
    <property type="protein sequence ID" value="KAA3440719.1"/>
    <property type="molecule type" value="Genomic_DNA"/>
</dbReference>
<comment type="caution">
    <text evidence="3">The sequence shown here is derived from an EMBL/GenBank/DDBJ whole genome shotgun (WGS) entry which is preliminary data.</text>
</comment>
<keyword evidence="2" id="KW-0732">Signal</keyword>
<feature type="compositionally biased region" description="Acidic residues" evidence="1">
    <location>
        <begin position="49"/>
        <end position="64"/>
    </location>
</feature>
<evidence type="ECO:0000313" key="4">
    <source>
        <dbReference type="Proteomes" id="UP000324133"/>
    </source>
</evidence>
<name>A0A5B6TMP7_9BACT</name>
<keyword evidence="4" id="KW-1185">Reference proteome</keyword>
<dbReference type="OrthoDB" id="894272at2"/>
<proteinExistence type="predicted"/>
<dbReference type="Proteomes" id="UP000324133">
    <property type="component" value="Unassembled WGS sequence"/>
</dbReference>
<evidence type="ECO:0000313" key="3">
    <source>
        <dbReference type="EMBL" id="KAA3440719.1"/>
    </source>
</evidence>
<dbReference type="PROSITE" id="PS51257">
    <property type="entry name" value="PROKAR_LIPOPROTEIN"/>
    <property type="match status" value="1"/>
</dbReference>
<reference evidence="3 4" key="1">
    <citation type="submission" date="2019-07" db="EMBL/GenBank/DDBJ databases">
        <title>Rufibacter sp. nov., isolated from lake sediment.</title>
        <authorList>
            <person name="Qu J.-H."/>
        </authorList>
    </citation>
    <scope>NUCLEOTIDE SEQUENCE [LARGE SCALE GENOMIC DNA]</scope>
    <source>
        <strain evidence="3 4">NBS58-1</strain>
    </source>
</reference>
<protein>
    <submittedName>
        <fullName evidence="3">Uncharacterized protein</fullName>
    </submittedName>
</protein>
<feature type="chain" id="PRO_5023112847" evidence="2">
    <location>
        <begin position="24"/>
        <end position="64"/>
    </location>
</feature>
<sequence>MKKTFLMVAMAAGMMTFASCDSAKENQVEDQTEKTEDIQDDADNPGPEEAAEEREDSVDAADPN</sequence>
<feature type="compositionally biased region" description="Basic and acidic residues" evidence="1">
    <location>
        <begin position="22"/>
        <end position="37"/>
    </location>
</feature>
<dbReference type="AlphaFoldDB" id="A0A5B6TMP7"/>
<dbReference type="RefSeq" id="WP_149090349.1">
    <property type="nucleotide sequence ID" value="NZ_VKKY01000001.1"/>
</dbReference>
<evidence type="ECO:0000256" key="2">
    <source>
        <dbReference type="SAM" id="SignalP"/>
    </source>
</evidence>
<evidence type="ECO:0000256" key="1">
    <source>
        <dbReference type="SAM" id="MobiDB-lite"/>
    </source>
</evidence>
<accession>A0A5B6TMP7</accession>
<feature type="region of interest" description="Disordered" evidence="1">
    <location>
        <begin position="22"/>
        <end position="64"/>
    </location>
</feature>
<gene>
    <name evidence="3" type="ORF">FOA19_08745</name>
</gene>
<feature type="signal peptide" evidence="2">
    <location>
        <begin position="1"/>
        <end position="23"/>
    </location>
</feature>